<organism evidence="1 2">
    <name type="scientific">Pseudomonas morbosilactucae</name>
    <dbReference type="NCBI Taxonomy" id="2938197"/>
    <lineage>
        <taxon>Bacteria</taxon>
        <taxon>Pseudomonadati</taxon>
        <taxon>Pseudomonadota</taxon>
        <taxon>Gammaproteobacteria</taxon>
        <taxon>Pseudomonadales</taxon>
        <taxon>Pseudomonadaceae</taxon>
        <taxon>Pseudomonas</taxon>
    </lineage>
</organism>
<sequence length="182" mass="19850">MDPLLPASEDSSSENTFDIDHATAHQAVLDTINLMAAHAQASEDEIVALLQQQGYSRIAAEKLNAMVPSGLSWVVLKRLGVASLPNHFILYDDDEQEVKVPVATQHFFTAALHLSYSTFEHGWSEVLPRDVFESVVNRSAEMSIVFDVLNAGGSLEGTTLSPVQLLRISAQEMLESGPMRAS</sequence>
<proteinExistence type="predicted"/>
<comment type="caution">
    <text evidence="1">The sequence shown here is derived from an EMBL/GenBank/DDBJ whole genome shotgun (WGS) entry which is preliminary data.</text>
</comment>
<protein>
    <submittedName>
        <fullName evidence="1">Uncharacterized protein</fullName>
    </submittedName>
</protein>
<dbReference type="RefSeq" id="WP_268265450.1">
    <property type="nucleotide sequence ID" value="NZ_JALQCW010000031.1"/>
</dbReference>
<dbReference type="Proteomes" id="UP001155059">
    <property type="component" value="Unassembled WGS sequence"/>
</dbReference>
<reference evidence="1 2" key="1">
    <citation type="journal article" date="2022" name="Int. J. Syst. Evol. Microbiol.">
        <title>Pseudomonas aegrilactucae sp. nov. and Pseudomonas morbosilactucae sp. nov., pathogens causing bacterial rot of lettuce in Japan.</title>
        <authorList>
            <person name="Sawada H."/>
            <person name="Fujikawa T."/>
            <person name="Satou M."/>
        </authorList>
    </citation>
    <scope>NUCLEOTIDE SEQUENCE [LARGE SCALE GENOMIC DNA]</scope>
    <source>
        <strain evidence="1 2">MAFF 302030</strain>
    </source>
</reference>
<dbReference type="AlphaFoldDB" id="A0A9X2C742"/>
<name>A0A9X2C742_9PSED</name>
<gene>
    <name evidence="1" type="ORF">M1B34_14000</name>
</gene>
<reference evidence="1 2" key="2">
    <citation type="journal article" date="2023" name="Plant Pathol.">
        <title>Dismantling and reorganizing Pseudomonas marginalis sensu#lato.</title>
        <authorList>
            <person name="Sawada H."/>
            <person name="Fujikawa T."/>
            <person name="Satou M."/>
        </authorList>
    </citation>
    <scope>NUCLEOTIDE SEQUENCE [LARGE SCALE GENOMIC DNA]</scope>
    <source>
        <strain evidence="1 2">MAFF 302030</strain>
    </source>
</reference>
<evidence type="ECO:0000313" key="1">
    <source>
        <dbReference type="EMBL" id="MCK9798804.1"/>
    </source>
</evidence>
<evidence type="ECO:0000313" key="2">
    <source>
        <dbReference type="Proteomes" id="UP001155059"/>
    </source>
</evidence>
<dbReference type="EMBL" id="JALQCW010000031">
    <property type="protein sequence ID" value="MCK9798804.1"/>
    <property type="molecule type" value="Genomic_DNA"/>
</dbReference>
<accession>A0A9X2C742</accession>